<comment type="caution">
    <text evidence="1">The sequence shown here is derived from an EMBL/GenBank/DDBJ whole genome shotgun (WGS) entry which is preliminary data.</text>
</comment>
<sequence>MRRVAMSRLDSLLSLTDGWDGPGSISVSKQALTNYTHFIDLLGPRVRLDAEPMATPNGGIRMEWDRGENSYVAEIEGNGGMFLCKLGSSPIDDREIELPYTDFDLLIQFFEVGTIVS</sequence>
<dbReference type="EMBL" id="LQPG01000037">
    <property type="protein sequence ID" value="ORW08293.1"/>
    <property type="molecule type" value="Genomic_DNA"/>
</dbReference>
<evidence type="ECO:0000313" key="1">
    <source>
        <dbReference type="EMBL" id="ORW08293.1"/>
    </source>
</evidence>
<accession>A0A1X1YB15</accession>
<name>A0A1X1YB15_9MYCO</name>
<keyword evidence="2" id="KW-1185">Reference proteome</keyword>
<dbReference type="AlphaFoldDB" id="A0A1X1YB15"/>
<reference evidence="1 2" key="1">
    <citation type="submission" date="2016-01" db="EMBL/GenBank/DDBJ databases">
        <title>The new phylogeny of the genus Mycobacterium.</title>
        <authorList>
            <person name="Tarcisio F."/>
            <person name="Conor M."/>
            <person name="Antonella G."/>
            <person name="Elisabetta G."/>
            <person name="Giulia F.S."/>
            <person name="Sara T."/>
            <person name="Anna F."/>
            <person name="Clotilde B."/>
            <person name="Roberto B."/>
            <person name="Veronica D.S."/>
            <person name="Fabio R."/>
            <person name="Monica P."/>
            <person name="Olivier J."/>
            <person name="Enrico T."/>
            <person name="Nicola S."/>
        </authorList>
    </citation>
    <scope>NUCLEOTIDE SEQUENCE [LARGE SCALE GENOMIC DNA]</scope>
    <source>
        <strain evidence="1 2">DSM 45394</strain>
    </source>
</reference>
<proteinExistence type="predicted"/>
<organism evidence="1 2">
    <name type="scientific">Mycolicibacter longobardus</name>
    <dbReference type="NCBI Taxonomy" id="1108812"/>
    <lineage>
        <taxon>Bacteria</taxon>
        <taxon>Bacillati</taxon>
        <taxon>Actinomycetota</taxon>
        <taxon>Actinomycetes</taxon>
        <taxon>Mycobacteriales</taxon>
        <taxon>Mycobacteriaceae</taxon>
        <taxon>Mycolicibacter</taxon>
    </lineage>
</organism>
<dbReference type="Proteomes" id="UP000193866">
    <property type="component" value="Unassembled WGS sequence"/>
</dbReference>
<protein>
    <submittedName>
        <fullName evidence="1">Uncharacterized protein</fullName>
    </submittedName>
</protein>
<evidence type="ECO:0000313" key="2">
    <source>
        <dbReference type="Proteomes" id="UP000193866"/>
    </source>
</evidence>
<gene>
    <name evidence="1" type="ORF">AWC16_19545</name>
</gene>